<sequence length="122" mass="13801">MKGEKGFILPMALFLALLACTMLILSVDIFLGEKKYAVLVKEYYIRNTMSVMAIREAARRIEEGDFGAAVLRFSDGIVSYTVKKDGDEAAISLQTENESGEQFKSEIIYNHAEKKVIRWVEK</sequence>
<proteinExistence type="predicted"/>
<feature type="transmembrane region" description="Helical" evidence="1">
    <location>
        <begin position="6"/>
        <end position="31"/>
    </location>
</feature>
<evidence type="ECO:0000256" key="1">
    <source>
        <dbReference type="SAM" id="Phobius"/>
    </source>
</evidence>
<evidence type="ECO:0000313" key="2">
    <source>
        <dbReference type="EMBL" id="GER71457.1"/>
    </source>
</evidence>
<keyword evidence="3" id="KW-1185">Reference proteome</keyword>
<organism evidence="2 3">
    <name type="scientific">Weizmannia acidilactici</name>
    <dbReference type="NCBI Taxonomy" id="2607726"/>
    <lineage>
        <taxon>Bacteria</taxon>
        <taxon>Bacillati</taxon>
        <taxon>Bacillota</taxon>
        <taxon>Bacilli</taxon>
        <taxon>Bacillales</taxon>
        <taxon>Bacillaceae</taxon>
        <taxon>Heyndrickxia</taxon>
    </lineage>
</organism>
<keyword evidence="1" id="KW-0472">Membrane</keyword>
<protein>
    <submittedName>
        <fullName evidence="2">Uncharacterized protein</fullName>
    </submittedName>
</protein>
<keyword evidence="1" id="KW-1133">Transmembrane helix</keyword>
<comment type="caution">
    <text evidence="2">The sequence shown here is derived from an EMBL/GenBank/DDBJ whole genome shotgun (WGS) entry which is preliminary data.</text>
</comment>
<dbReference type="EMBL" id="BKZQ01000049">
    <property type="protein sequence ID" value="GER71457.1"/>
    <property type="molecule type" value="Genomic_DNA"/>
</dbReference>
<dbReference type="RefSeq" id="WP_151698069.1">
    <property type="nucleotide sequence ID" value="NZ_BKZP01000040.1"/>
</dbReference>
<dbReference type="InterPro" id="IPR020372">
    <property type="entry name" value="Competence_ComGG"/>
</dbReference>
<keyword evidence="1" id="KW-0812">Transmembrane</keyword>
<gene>
    <name evidence="2" type="ORF">BpJC7_27600</name>
</gene>
<dbReference type="Pfam" id="PF14173">
    <property type="entry name" value="ComGG"/>
    <property type="match status" value="1"/>
</dbReference>
<reference evidence="2 3" key="1">
    <citation type="submission" date="2019-09" db="EMBL/GenBank/DDBJ databases">
        <title>Draft genome sequence of Bacillus sp. JC-7.</title>
        <authorList>
            <person name="Tanaka N."/>
            <person name="Shiwa Y."/>
            <person name="Fujita N."/>
            <person name="Tanasupawat S."/>
        </authorList>
    </citation>
    <scope>NUCLEOTIDE SEQUENCE [LARGE SCALE GENOMIC DNA]</scope>
    <source>
        <strain evidence="2 3">JC-7</strain>
    </source>
</reference>
<dbReference type="Proteomes" id="UP000391919">
    <property type="component" value="Unassembled WGS sequence"/>
</dbReference>
<name>A0A5J4JM45_9BACI</name>
<accession>A0A5J4JM45</accession>
<dbReference type="PROSITE" id="PS51257">
    <property type="entry name" value="PROKAR_LIPOPROTEIN"/>
    <property type="match status" value="1"/>
</dbReference>
<dbReference type="AlphaFoldDB" id="A0A5J4JM45"/>
<evidence type="ECO:0000313" key="3">
    <source>
        <dbReference type="Proteomes" id="UP000391919"/>
    </source>
</evidence>